<dbReference type="AlphaFoldDB" id="A0A974CEM2"/>
<name>A0A974CEM2_XENLA</name>
<dbReference type="Proteomes" id="UP000694892">
    <property type="component" value="Chromosome 7L"/>
</dbReference>
<organism evidence="2 3">
    <name type="scientific">Xenopus laevis</name>
    <name type="common">African clawed frog</name>
    <dbReference type="NCBI Taxonomy" id="8355"/>
    <lineage>
        <taxon>Eukaryota</taxon>
        <taxon>Metazoa</taxon>
        <taxon>Chordata</taxon>
        <taxon>Craniata</taxon>
        <taxon>Vertebrata</taxon>
        <taxon>Euteleostomi</taxon>
        <taxon>Amphibia</taxon>
        <taxon>Batrachia</taxon>
        <taxon>Anura</taxon>
        <taxon>Pipoidea</taxon>
        <taxon>Pipidae</taxon>
        <taxon>Xenopodinae</taxon>
        <taxon>Xenopus</taxon>
        <taxon>Xenopus</taxon>
    </lineage>
</organism>
<reference evidence="3" key="1">
    <citation type="journal article" date="2016" name="Nature">
        <title>Genome evolution in the allotetraploid frog Xenopus laevis.</title>
        <authorList>
            <person name="Session A.M."/>
            <person name="Uno Y."/>
            <person name="Kwon T."/>
            <person name="Chapman J.A."/>
            <person name="Toyoda A."/>
            <person name="Takahashi S."/>
            <person name="Fukui A."/>
            <person name="Hikosaka A."/>
            <person name="Suzuki A."/>
            <person name="Kondo M."/>
            <person name="van Heeringen S.J."/>
            <person name="Quigley I."/>
            <person name="Heinz S."/>
            <person name="Ogino H."/>
            <person name="Ochi H."/>
            <person name="Hellsten U."/>
            <person name="Lyons J.B."/>
            <person name="Simakov O."/>
            <person name="Putnam N."/>
            <person name="Stites J."/>
            <person name="Kuroki Y."/>
            <person name="Tanaka T."/>
            <person name="Michiue T."/>
            <person name="Watanabe M."/>
            <person name="Bogdanovic O."/>
            <person name="Lister R."/>
            <person name="Georgiou G."/>
            <person name="Paranjpe S.S."/>
            <person name="van Kruijsbergen I."/>
            <person name="Shu S."/>
            <person name="Carlson J."/>
            <person name="Kinoshita T."/>
            <person name="Ohta Y."/>
            <person name="Mawaribuchi S."/>
            <person name="Jenkins J."/>
            <person name="Grimwood J."/>
            <person name="Schmutz J."/>
            <person name="Mitros T."/>
            <person name="Mozaffari S.V."/>
            <person name="Suzuki Y."/>
            <person name="Haramoto Y."/>
            <person name="Yamamoto T.S."/>
            <person name="Takagi C."/>
            <person name="Heald R."/>
            <person name="Miller K."/>
            <person name="Haudenschild C."/>
            <person name="Kitzman J."/>
            <person name="Nakayama T."/>
            <person name="Izutsu Y."/>
            <person name="Robert J."/>
            <person name="Fortriede J."/>
            <person name="Burns K."/>
            <person name="Lotay V."/>
            <person name="Karimi K."/>
            <person name="Yasuoka Y."/>
            <person name="Dichmann D.S."/>
            <person name="Flajnik M.F."/>
            <person name="Houston D.W."/>
            <person name="Shendure J."/>
            <person name="DuPasquier L."/>
            <person name="Vize P.D."/>
            <person name="Zorn A.M."/>
            <person name="Ito M."/>
            <person name="Marcotte E.M."/>
            <person name="Wallingford J.B."/>
            <person name="Ito Y."/>
            <person name="Asashima M."/>
            <person name="Ueno N."/>
            <person name="Matsuda Y."/>
            <person name="Veenstra G.J."/>
            <person name="Fujiyama A."/>
            <person name="Harland R.M."/>
            <person name="Taira M."/>
            <person name="Rokhsar D.S."/>
        </authorList>
    </citation>
    <scope>NUCLEOTIDE SEQUENCE [LARGE SCALE GENOMIC DNA]</scope>
    <source>
        <strain evidence="3">J</strain>
    </source>
</reference>
<dbReference type="EMBL" id="CM004478">
    <property type="protein sequence ID" value="OCT71860.1"/>
    <property type="molecule type" value="Genomic_DNA"/>
</dbReference>
<proteinExistence type="predicted"/>
<sequence length="38" mass="3917">MAASAGRSRLLLLTRSSAGGLTAGFPGLGVSRHRPHRT</sequence>
<protein>
    <submittedName>
        <fullName evidence="2">Uncharacterized protein</fullName>
    </submittedName>
</protein>
<evidence type="ECO:0000313" key="2">
    <source>
        <dbReference type="EMBL" id="OCT71860.1"/>
    </source>
</evidence>
<evidence type="ECO:0000313" key="3">
    <source>
        <dbReference type="Proteomes" id="UP000694892"/>
    </source>
</evidence>
<accession>A0A974CEM2</accession>
<evidence type="ECO:0000256" key="1">
    <source>
        <dbReference type="SAM" id="MobiDB-lite"/>
    </source>
</evidence>
<feature type="region of interest" description="Disordered" evidence="1">
    <location>
        <begin position="19"/>
        <end position="38"/>
    </location>
</feature>
<feature type="non-terminal residue" evidence="2">
    <location>
        <position position="38"/>
    </location>
</feature>
<gene>
    <name evidence="2" type="ORF">XELAEV_180348361mg</name>
</gene>